<keyword evidence="2 3" id="KW-0472">Membrane</keyword>
<dbReference type="Pfam" id="PF02632">
    <property type="entry name" value="BioY"/>
    <property type="match status" value="1"/>
</dbReference>
<reference evidence="4 5" key="1">
    <citation type="submission" date="2019-12" db="EMBL/GenBank/DDBJ databases">
        <authorList>
            <person name="Lee S.D."/>
        </authorList>
    </citation>
    <scope>NUCLEOTIDE SEQUENCE [LARGE SCALE GENOMIC DNA]</scope>
    <source>
        <strain evidence="4 5">GH1-50</strain>
    </source>
</reference>
<dbReference type="AlphaFoldDB" id="A0A7C9IR39"/>
<comment type="subcellular location">
    <subcellularLocation>
        <location evidence="2">Cell membrane</location>
        <topology evidence="2">Multi-pass membrane protein</topology>
    </subcellularLocation>
</comment>
<proteinExistence type="inferred from homology"/>
<accession>A0A7C9IR39</accession>
<gene>
    <name evidence="4" type="ORF">GQ651_04110</name>
</gene>
<keyword evidence="2" id="KW-1003">Cell membrane</keyword>
<comment type="caution">
    <text evidence="4">The sequence shown here is derived from an EMBL/GenBank/DDBJ whole genome shotgun (WGS) entry which is preliminary data.</text>
</comment>
<keyword evidence="3" id="KW-1133">Transmembrane helix</keyword>
<evidence type="ECO:0000313" key="5">
    <source>
        <dbReference type="Proteomes" id="UP000480350"/>
    </source>
</evidence>
<name>A0A7C9IR39_9RHOB</name>
<reference evidence="4 5" key="2">
    <citation type="submission" date="2020-03" db="EMBL/GenBank/DDBJ databases">
        <title>Kangsaoukella pontilimi gen. nov., sp. nov., a new member of the family Rhodobacteraceae isolated from a tidal mudflat.</title>
        <authorList>
            <person name="Kim I.S."/>
        </authorList>
    </citation>
    <scope>NUCLEOTIDE SEQUENCE [LARGE SCALE GENOMIC DNA]</scope>
    <source>
        <strain evidence="4 5">GH1-50</strain>
    </source>
</reference>
<evidence type="ECO:0000256" key="1">
    <source>
        <dbReference type="ARBA" id="ARBA00010692"/>
    </source>
</evidence>
<dbReference type="Proteomes" id="UP000480350">
    <property type="component" value="Unassembled WGS sequence"/>
</dbReference>
<organism evidence="4 5">
    <name type="scientific">Kangsaoukella pontilimi</name>
    <dbReference type="NCBI Taxonomy" id="2691042"/>
    <lineage>
        <taxon>Bacteria</taxon>
        <taxon>Pseudomonadati</taxon>
        <taxon>Pseudomonadota</taxon>
        <taxon>Alphaproteobacteria</taxon>
        <taxon>Rhodobacterales</taxon>
        <taxon>Paracoccaceae</taxon>
        <taxon>Kangsaoukella</taxon>
    </lineage>
</organism>
<dbReference type="GO" id="GO:0005886">
    <property type="term" value="C:plasma membrane"/>
    <property type="evidence" value="ECO:0007669"/>
    <property type="project" value="UniProtKB-SubCell"/>
</dbReference>
<keyword evidence="5" id="KW-1185">Reference proteome</keyword>
<feature type="transmembrane region" description="Helical" evidence="3">
    <location>
        <begin position="27"/>
        <end position="45"/>
    </location>
</feature>
<protein>
    <recommendedName>
        <fullName evidence="2">Biotin transporter</fullName>
    </recommendedName>
</protein>
<dbReference type="EMBL" id="WUPT01000001">
    <property type="protein sequence ID" value="MXQ07026.1"/>
    <property type="molecule type" value="Genomic_DNA"/>
</dbReference>
<keyword evidence="2" id="KW-0813">Transport</keyword>
<feature type="transmembrane region" description="Helical" evidence="3">
    <location>
        <begin position="172"/>
        <end position="194"/>
    </location>
</feature>
<evidence type="ECO:0000313" key="4">
    <source>
        <dbReference type="EMBL" id="MXQ07026.1"/>
    </source>
</evidence>
<feature type="transmembrane region" description="Helical" evidence="3">
    <location>
        <begin position="136"/>
        <end position="160"/>
    </location>
</feature>
<dbReference type="RefSeq" id="WP_160762931.1">
    <property type="nucleotide sequence ID" value="NZ_WUPT01000001.1"/>
</dbReference>
<dbReference type="GO" id="GO:0015225">
    <property type="term" value="F:biotin transmembrane transporter activity"/>
    <property type="evidence" value="ECO:0007669"/>
    <property type="project" value="UniProtKB-UniRule"/>
</dbReference>
<sequence>MSTTLARPVLTEVFGPSEGAALRLKQAALVIAGIAVLAIAAKIRIPMWPVPLTMGTFAVLTIGAAYGPRLGAASIFGYLLVGMMGFDVFSGSSAETNGLAYMMGGTGGYLVGYLFAALALGWFARKGWDRSMSRMGAAMLAGNAIIYVPGLLWLGVLYGWDKPILEWGLTPFLLGDALKLALAALLVPAVWKLVGKARG</sequence>
<dbReference type="InterPro" id="IPR003784">
    <property type="entry name" value="BioY"/>
</dbReference>
<evidence type="ECO:0000256" key="3">
    <source>
        <dbReference type="SAM" id="Phobius"/>
    </source>
</evidence>
<dbReference type="PIRSF" id="PIRSF016661">
    <property type="entry name" value="BioY"/>
    <property type="match status" value="1"/>
</dbReference>
<dbReference type="Gene3D" id="1.10.1760.20">
    <property type="match status" value="1"/>
</dbReference>
<keyword evidence="3" id="KW-0812">Transmembrane</keyword>
<comment type="similarity">
    <text evidence="1 2">Belongs to the BioY family.</text>
</comment>
<dbReference type="PANTHER" id="PTHR34295:SF1">
    <property type="entry name" value="BIOTIN TRANSPORTER BIOY"/>
    <property type="match status" value="1"/>
</dbReference>
<dbReference type="PANTHER" id="PTHR34295">
    <property type="entry name" value="BIOTIN TRANSPORTER BIOY"/>
    <property type="match status" value="1"/>
</dbReference>
<feature type="transmembrane region" description="Helical" evidence="3">
    <location>
        <begin position="101"/>
        <end position="124"/>
    </location>
</feature>
<evidence type="ECO:0000256" key="2">
    <source>
        <dbReference type="PIRNR" id="PIRNR016661"/>
    </source>
</evidence>